<comment type="caution">
    <text evidence="1">The sequence shown here is derived from an EMBL/GenBank/DDBJ whole genome shotgun (WGS) entry which is preliminary data.</text>
</comment>
<dbReference type="EMBL" id="PVEM01000008">
    <property type="protein sequence ID" value="PTD06077.1"/>
    <property type="molecule type" value="Genomic_DNA"/>
</dbReference>
<dbReference type="AlphaFoldDB" id="A0A2T4GRA1"/>
<gene>
    <name evidence="1" type="ORF">FCULG_00012338</name>
</gene>
<reference evidence="1 2" key="1">
    <citation type="submission" date="2018-02" db="EMBL/GenBank/DDBJ databases">
        <title>Fusarium culmorum secondary metabolites in fungal-bacterial-plant interactions.</title>
        <authorList>
            <person name="Schmidt R."/>
        </authorList>
    </citation>
    <scope>NUCLEOTIDE SEQUENCE [LARGE SCALE GENOMIC DNA]</scope>
    <source>
        <strain evidence="1 2">PV</strain>
    </source>
</reference>
<organism evidence="1 2">
    <name type="scientific">Fusarium culmorum</name>
    <dbReference type="NCBI Taxonomy" id="5516"/>
    <lineage>
        <taxon>Eukaryota</taxon>
        <taxon>Fungi</taxon>
        <taxon>Dikarya</taxon>
        <taxon>Ascomycota</taxon>
        <taxon>Pezizomycotina</taxon>
        <taxon>Sordariomycetes</taxon>
        <taxon>Hypocreomycetidae</taxon>
        <taxon>Hypocreales</taxon>
        <taxon>Nectriaceae</taxon>
        <taxon>Fusarium</taxon>
    </lineage>
</organism>
<sequence>MTSVSLVACVNDARSQCEVICFDYHIAGSCARLDLSHGSLHTVDVRYGGKGYGSEKTSK</sequence>
<dbReference type="Proteomes" id="UP000241587">
    <property type="component" value="Unassembled WGS sequence"/>
</dbReference>
<evidence type="ECO:0000313" key="2">
    <source>
        <dbReference type="Proteomes" id="UP000241587"/>
    </source>
</evidence>
<protein>
    <submittedName>
        <fullName evidence="1">Uncharacterized protein</fullName>
    </submittedName>
</protein>
<accession>A0A2T4GRA1</accession>
<proteinExistence type="predicted"/>
<keyword evidence="2" id="KW-1185">Reference proteome</keyword>
<evidence type="ECO:0000313" key="1">
    <source>
        <dbReference type="EMBL" id="PTD06077.1"/>
    </source>
</evidence>
<name>A0A2T4GRA1_FUSCU</name>